<organism evidence="1 2">
    <name type="scientific">Bacillus benzoevorans</name>
    <dbReference type="NCBI Taxonomy" id="1456"/>
    <lineage>
        <taxon>Bacteria</taxon>
        <taxon>Bacillati</taxon>
        <taxon>Bacillota</taxon>
        <taxon>Bacilli</taxon>
        <taxon>Bacillales</taxon>
        <taxon>Bacillaceae</taxon>
        <taxon>Bacillus</taxon>
    </lineage>
</organism>
<name>A0A7X0HX04_9BACI</name>
<protein>
    <submittedName>
        <fullName evidence="1">Uncharacterized protein</fullName>
    </submittedName>
</protein>
<keyword evidence="2" id="KW-1185">Reference proteome</keyword>
<evidence type="ECO:0000313" key="2">
    <source>
        <dbReference type="Proteomes" id="UP000531594"/>
    </source>
</evidence>
<gene>
    <name evidence="1" type="ORF">HNR53_003834</name>
</gene>
<comment type="caution">
    <text evidence="1">The sequence shown here is derived from an EMBL/GenBank/DDBJ whole genome shotgun (WGS) entry which is preliminary data.</text>
</comment>
<accession>A0A7X0HX04</accession>
<dbReference type="Proteomes" id="UP000531594">
    <property type="component" value="Unassembled WGS sequence"/>
</dbReference>
<reference evidence="1 2" key="1">
    <citation type="submission" date="2020-08" db="EMBL/GenBank/DDBJ databases">
        <title>Genomic Encyclopedia of Type Strains, Phase IV (KMG-IV): sequencing the most valuable type-strain genomes for metagenomic binning, comparative biology and taxonomic classification.</title>
        <authorList>
            <person name="Goeker M."/>
        </authorList>
    </citation>
    <scope>NUCLEOTIDE SEQUENCE [LARGE SCALE GENOMIC DNA]</scope>
    <source>
        <strain evidence="1 2">DSM 5391</strain>
    </source>
</reference>
<evidence type="ECO:0000313" key="1">
    <source>
        <dbReference type="EMBL" id="MBB6447155.1"/>
    </source>
</evidence>
<dbReference type="AlphaFoldDB" id="A0A7X0HX04"/>
<dbReference type="EMBL" id="JACHGK010000017">
    <property type="protein sequence ID" value="MBB6447155.1"/>
    <property type="molecule type" value="Genomic_DNA"/>
</dbReference>
<dbReference type="RefSeq" id="WP_184528845.1">
    <property type="nucleotide sequence ID" value="NZ_JACHGK010000017.1"/>
</dbReference>
<sequence>MLYKTAQVEMGKEAEVQNYLNSLGLKNEPYTLSDGTTFIEIEAPTESIVGEIEKLEGVKEVNDSVYYSGS</sequence>
<proteinExistence type="predicted"/>